<dbReference type="GO" id="GO:0004479">
    <property type="term" value="F:methionyl-tRNA formyltransferase activity"/>
    <property type="evidence" value="ECO:0007669"/>
    <property type="project" value="TreeGrafter"/>
</dbReference>
<dbReference type="RefSeq" id="WP_011340835.1">
    <property type="nucleotide sequence ID" value="NC_007498.2"/>
</dbReference>
<organism evidence="3 4">
    <name type="scientific">Syntrophotalea carbinolica (strain DSM 2380 / NBRC 103641 / GraBd1)</name>
    <name type="common">Pelobacter carbinolicus</name>
    <dbReference type="NCBI Taxonomy" id="338963"/>
    <lineage>
        <taxon>Bacteria</taxon>
        <taxon>Pseudomonadati</taxon>
        <taxon>Thermodesulfobacteriota</taxon>
        <taxon>Desulfuromonadia</taxon>
        <taxon>Desulfuromonadales</taxon>
        <taxon>Syntrophotaleaceae</taxon>
        <taxon>Syntrophotalea</taxon>
    </lineage>
</organism>
<feature type="domain" description="Formyl transferase C-terminal" evidence="2">
    <location>
        <begin position="211"/>
        <end position="296"/>
    </location>
</feature>
<dbReference type="CDD" id="cd08651">
    <property type="entry name" value="FMT_core_like_4"/>
    <property type="match status" value="1"/>
</dbReference>
<dbReference type="eggNOG" id="COG0223">
    <property type="taxonomic scope" value="Bacteria"/>
</dbReference>
<dbReference type="PANTHER" id="PTHR11138">
    <property type="entry name" value="METHIONYL-TRNA FORMYLTRANSFERASE"/>
    <property type="match status" value="1"/>
</dbReference>
<dbReference type="PANTHER" id="PTHR11138:SF5">
    <property type="entry name" value="METHIONYL-TRNA FORMYLTRANSFERASE, MITOCHONDRIAL"/>
    <property type="match status" value="1"/>
</dbReference>
<proteinExistence type="predicted"/>
<evidence type="ECO:0000313" key="4">
    <source>
        <dbReference type="Proteomes" id="UP000002534"/>
    </source>
</evidence>
<dbReference type="STRING" id="338963.Pcar_1117"/>
<dbReference type="InterPro" id="IPR011034">
    <property type="entry name" value="Formyl_transferase-like_C_sf"/>
</dbReference>
<dbReference type="CDD" id="cd08702">
    <property type="entry name" value="Arna_FMT_C"/>
    <property type="match status" value="1"/>
</dbReference>
<reference evidence="3 4" key="2">
    <citation type="journal article" date="2012" name="BMC Genomics">
        <title>The genome of Pelobacter carbinolicus reveals surprising metabolic capabilities and physiological features.</title>
        <authorList>
            <person name="Aklujkar M."/>
            <person name="Haveman S.A."/>
            <person name="Didonato R.Jr."/>
            <person name="Chertkov O."/>
            <person name="Han C.S."/>
            <person name="Land M.L."/>
            <person name="Brown P."/>
            <person name="Lovley D.R."/>
        </authorList>
    </citation>
    <scope>NUCLEOTIDE SEQUENCE [LARGE SCALE GENOMIC DNA]</scope>
    <source>
        <strain evidence="4">DSM 2380 / NBRC 103641 / GraBd1</strain>
    </source>
</reference>
<protein>
    <submittedName>
        <fullName evidence="3">Glycoside formyltransferase</fullName>
    </submittedName>
</protein>
<dbReference type="OrthoDB" id="9802815at2"/>
<accession>Q3A5J1</accession>
<feature type="domain" description="Formyl transferase N-terminal" evidence="1">
    <location>
        <begin position="68"/>
        <end position="184"/>
    </location>
</feature>
<dbReference type="Gene3D" id="3.40.50.12230">
    <property type="match status" value="1"/>
</dbReference>
<dbReference type="HOGENOM" id="CLU_033347_2_3_7"/>
<evidence type="ECO:0000259" key="2">
    <source>
        <dbReference type="Pfam" id="PF02911"/>
    </source>
</evidence>
<dbReference type="GO" id="GO:0005829">
    <property type="term" value="C:cytosol"/>
    <property type="evidence" value="ECO:0007669"/>
    <property type="project" value="TreeGrafter"/>
</dbReference>
<dbReference type="EMBL" id="CP000142">
    <property type="protein sequence ID" value="ABA88366.1"/>
    <property type="molecule type" value="Genomic_DNA"/>
</dbReference>
<dbReference type="AlphaFoldDB" id="Q3A5J1"/>
<dbReference type="SUPFAM" id="SSF53328">
    <property type="entry name" value="Formyltransferase"/>
    <property type="match status" value="1"/>
</dbReference>
<dbReference type="SUPFAM" id="SSF50486">
    <property type="entry name" value="FMT C-terminal domain-like"/>
    <property type="match status" value="1"/>
</dbReference>
<evidence type="ECO:0000313" key="3">
    <source>
        <dbReference type="EMBL" id="ABA88366.1"/>
    </source>
</evidence>
<dbReference type="Proteomes" id="UP000002534">
    <property type="component" value="Chromosome"/>
</dbReference>
<evidence type="ECO:0000259" key="1">
    <source>
        <dbReference type="Pfam" id="PF00551"/>
    </source>
</evidence>
<name>Q3A5J1_SYNC1</name>
<dbReference type="KEGG" id="pca:Pcar_1117"/>
<dbReference type="InterPro" id="IPR005793">
    <property type="entry name" value="Formyl_trans_C"/>
</dbReference>
<keyword evidence="4" id="KW-1185">Reference proteome</keyword>
<dbReference type="InterPro" id="IPR036477">
    <property type="entry name" value="Formyl_transf_N_sf"/>
</dbReference>
<keyword evidence="3" id="KW-0808">Transferase</keyword>
<dbReference type="Pfam" id="PF00551">
    <property type="entry name" value="Formyl_trans_N"/>
    <property type="match status" value="1"/>
</dbReference>
<dbReference type="Pfam" id="PF02911">
    <property type="entry name" value="Formyl_trans_C"/>
    <property type="match status" value="1"/>
</dbReference>
<dbReference type="InterPro" id="IPR002376">
    <property type="entry name" value="Formyl_transf_N"/>
</dbReference>
<gene>
    <name evidence="3" type="ordered locus">Pcar_1117</name>
</gene>
<reference evidence="4" key="1">
    <citation type="submission" date="2005-10" db="EMBL/GenBank/DDBJ databases">
        <title>Complete sequence of Pelobacter carbinolicus DSM 2380.</title>
        <authorList>
            <person name="Copeland A."/>
            <person name="Lucas S."/>
            <person name="Lapidus A."/>
            <person name="Barry K."/>
            <person name="Detter J.C."/>
            <person name="Glavina T."/>
            <person name="Hammon N."/>
            <person name="Israni S."/>
            <person name="Pitluck S."/>
            <person name="Chertkov O."/>
            <person name="Schmutz J."/>
            <person name="Larimer F."/>
            <person name="Land M."/>
            <person name="Kyrpides N."/>
            <person name="Ivanova N."/>
            <person name="Richardson P."/>
        </authorList>
    </citation>
    <scope>NUCLEOTIDE SEQUENCE [LARGE SCALE GENOMIC DNA]</scope>
    <source>
        <strain evidence="4">DSM 2380 / NBRC 103641 / GraBd1</strain>
    </source>
</reference>
<sequence length="314" mass="34031">MKPDISGLRIVYIGARIVGHHCLKALLEAGAHIAGVLYLDESKSGVTVAHCSFDDLIRDYRLNARPFTSLHDPDILVWMRACRPDVGMVVGVSQLVGEALLATPRQGFIGMHPTLLPGGRGRAPIPWTLIKGLQQTGVSLFWCDPGADTGDILLQESLPVYYEDTAGVLGARTDDVAAQLLVKSLPLLASGQPPRIPQDDAKATVWPRRRPEDGIIDWAWPKRRIYDWVRALTRPYPGAFTYAGDRKLFIWSCRESLDERKAAPGTVIALLPGGILVACGEGNVLLSDLQWETGAAFATGDTSIVPGQILGALP</sequence>